<dbReference type="AlphaFoldDB" id="A0A9N9MPB2"/>
<accession>A0A9N9MPB2</accession>
<protein>
    <submittedName>
        <fullName evidence="1">Uncharacterized protein</fullName>
    </submittedName>
</protein>
<organism evidence="1 2">
    <name type="scientific">Ceutorhynchus assimilis</name>
    <name type="common">cabbage seed weevil</name>
    <dbReference type="NCBI Taxonomy" id="467358"/>
    <lineage>
        <taxon>Eukaryota</taxon>
        <taxon>Metazoa</taxon>
        <taxon>Ecdysozoa</taxon>
        <taxon>Arthropoda</taxon>
        <taxon>Hexapoda</taxon>
        <taxon>Insecta</taxon>
        <taxon>Pterygota</taxon>
        <taxon>Neoptera</taxon>
        <taxon>Endopterygota</taxon>
        <taxon>Coleoptera</taxon>
        <taxon>Polyphaga</taxon>
        <taxon>Cucujiformia</taxon>
        <taxon>Curculionidae</taxon>
        <taxon>Ceutorhynchinae</taxon>
        <taxon>Ceutorhynchus</taxon>
    </lineage>
</organism>
<evidence type="ECO:0000313" key="1">
    <source>
        <dbReference type="EMBL" id="CAG9767288.1"/>
    </source>
</evidence>
<keyword evidence="2" id="KW-1185">Reference proteome</keyword>
<evidence type="ECO:0000313" key="2">
    <source>
        <dbReference type="Proteomes" id="UP001152799"/>
    </source>
</evidence>
<dbReference type="Proteomes" id="UP001152799">
    <property type="component" value="Chromosome 4"/>
</dbReference>
<gene>
    <name evidence="1" type="ORF">CEUTPL_LOCUS7853</name>
</gene>
<sequence length="24" mass="2798">MGFLQYLNKIGCKQFKGLYFSKAL</sequence>
<reference evidence="1" key="1">
    <citation type="submission" date="2022-01" db="EMBL/GenBank/DDBJ databases">
        <authorList>
            <person name="King R."/>
        </authorList>
    </citation>
    <scope>NUCLEOTIDE SEQUENCE</scope>
</reference>
<dbReference type="EMBL" id="OU892280">
    <property type="protein sequence ID" value="CAG9767288.1"/>
    <property type="molecule type" value="Genomic_DNA"/>
</dbReference>
<proteinExistence type="predicted"/>
<name>A0A9N9MPB2_9CUCU</name>